<dbReference type="InterPro" id="IPR005135">
    <property type="entry name" value="Endo/exonuclease/phosphatase"/>
</dbReference>
<proteinExistence type="predicted"/>
<dbReference type="PROSITE" id="PS50878">
    <property type="entry name" value="RT_POL"/>
    <property type="match status" value="1"/>
</dbReference>
<dbReference type="VEuPathDB" id="AmoebaDB:NF0126970"/>
<evidence type="ECO:0000313" key="4">
    <source>
        <dbReference type="EMBL" id="KAF0972559.1"/>
    </source>
</evidence>
<dbReference type="Gene3D" id="3.30.420.10">
    <property type="entry name" value="Ribonuclease H-like superfamily/Ribonuclease H"/>
    <property type="match status" value="1"/>
</dbReference>
<dbReference type="InterPro" id="IPR002156">
    <property type="entry name" value="RNaseH_domain"/>
</dbReference>
<protein>
    <recommendedName>
        <fullName evidence="6">RNase H type-1 domain-containing protein</fullName>
    </recommendedName>
</protein>
<name>A0A6A5BHQ1_NAEFO</name>
<dbReference type="Pfam" id="PF00078">
    <property type="entry name" value="RVT_1"/>
    <property type="match status" value="1"/>
</dbReference>
<evidence type="ECO:0000313" key="5">
    <source>
        <dbReference type="Proteomes" id="UP000444721"/>
    </source>
</evidence>
<feature type="domain" description="Reverse transcriptase" evidence="2">
    <location>
        <begin position="1088"/>
        <end position="1356"/>
    </location>
</feature>
<feature type="region of interest" description="Disordered" evidence="1">
    <location>
        <begin position="34"/>
        <end position="53"/>
    </location>
</feature>
<dbReference type="Gene3D" id="3.60.10.10">
    <property type="entry name" value="Endonuclease/exonuclease/phosphatase"/>
    <property type="match status" value="1"/>
</dbReference>
<dbReference type="CDD" id="cd01650">
    <property type="entry name" value="RT_nLTR_like"/>
    <property type="match status" value="1"/>
</dbReference>
<dbReference type="VEuPathDB" id="AmoebaDB:NF0082180"/>
<dbReference type="InterPro" id="IPR036397">
    <property type="entry name" value="RNaseH_sf"/>
</dbReference>
<dbReference type="Pfam" id="PF00075">
    <property type="entry name" value="RNase_H"/>
    <property type="match status" value="1"/>
</dbReference>
<dbReference type="InterPro" id="IPR000477">
    <property type="entry name" value="RT_dom"/>
</dbReference>
<dbReference type="OrthoDB" id="1409536at2759"/>
<dbReference type="GO" id="GO:0003676">
    <property type="term" value="F:nucleic acid binding"/>
    <property type="evidence" value="ECO:0007669"/>
    <property type="project" value="InterPro"/>
</dbReference>
<gene>
    <name evidence="4" type="ORF">FDP41_009164</name>
</gene>
<feature type="domain" description="RNase H type-1" evidence="3">
    <location>
        <begin position="1623"/>
        <end position="1751"/>
    </location>
</feature>
<dbReference type="PROSITE" id="PS50879">
    <property type="entry name" value="RNASE_H_1"/>
    <property type="match status" value="1"/>
</dbReference>
<dbReference type="SUPFAM" id="SSF56219">
    <property type="entry name" value="DNase I-like"/>
    <property type="match status" value="1"/>
</dbReference>
<evidence type="ECO:0000256" key="1">
    <source>
        <dbReference type="SAM" id="MobiDB-lite"/>
    </source>
</evidence>
<feature type="compositionally biased region" description="Basic residues" evidence="1">
    <location>
        <begin position="1"/>
        <end position="10"/>
    </location>
</feature>
<dbReference type="GO" id="GO:0004523">
    <property type="term" value="F:RNA-DNA hybrid ribonuclease activity"/>
    <property type="evidence" value="ECO:0007669"/>
    <property type="project" value="InterPro"/>
</dbReference>
<dbReference type="SUPFAM" id="SSF53098">
    <property type="entry name" value="Ribonuclease H-like"/>
    <property type="match status" value="1"/>
</dbReference>
<dbReference type="InterPro" id="IPR012337">
    <property type="entry name" value="RNaseH-like_sf"/>
</dbReference>
<dbReference type="GeneID" id="68116381"/>
<dbReference type="VEuPathDB" id="AmoebaDB:NfTy_064660"/>
<reference evidence="4 5" key="1">
    <citation type="journal article" date="2019" name="Sci. Rep.">
        <title>Nanopore sequencing improves the draft genome of the human pathogenic amoeba Naegleria fowleri.</title>
        <authorList>
            <person name="Liechti N."/>
            <person name="Schurch N."/>
            <person name="Bruggmann R."/>
            <person name="Wittwer M."/>
        </authorList>
    </citation>
    <scope>NUCLEOTIDE SEQUENCE [LARGE SCALE GENOMIC DNA]</scope>
    <source>
        <strain evidence="4 5">ATCC 30894</strain>
    </source>
</reference>
<dbReference type="EMBL" id="VFQX01000067">
    <property type="protein sequence ID" value="KAF0972559.1"/>
    <property type="molecule type" value="Genomic_DNA"/>
</dbReference>
<sequence length="1976" mass="229090">MPSKIGKTRPNHGSNHGPKHSSSLQSLSDYIASASSSVDNEPNLTNNLNPTHNCSTSVDTRLYPTIDPIADEELAAKTNSMSMSNQDNIELLDNELTNNLNIQDMSVDEIVGKTFLKHNNAKLDTNRTLLDTDQILEIVSVIASPHNPMTLNFQHVVKATLRILSDDIKYEITTERKAFKNHKDRKHVWELWKERMKNINKLLSENKKSSNVQQDNEEFNINDIAVKEITPPRYIAVRYSKIFEENEVIELIKDKLSGKYVTINPIIKLNNTIIVTIEDCAQVEQAVETLRTKFKEVNITSSCENDTNKIIRVHNIPIGELWKTTVKADWRNAIESDTGEPIVEIATARIGKEMAAVITVKSMKARNNLCKTKTYDITIPRTEETVTMKIDIPFNYAMDVQYSDIIGRWPERNDLIRARIQTESSLARKYNNDQPVSILIINQEKRICLIRLNNLSNAIRLVNHAAYGMNEWTLDFALNYPMLEDFLEKKPDTVHKISQNLGRSSKIAAKDVSFTLEKVQQDHLKEIKRIEASMDKRIAELEARQNQKLAMGFKEMANIIRANNEELMITNRIATLTFLSGCTKDNTKRKIYQEEIDECHKKLKLLDSLQAEPLSALRGYLNSITPDIIMLQEVKSVYIGPDFPSIYYSSFTYYHNPRDSCGVSICLNKSTFKDIEEIILDPIIKNNARIIGVKCKINSINTLVISAYFPNQPADRCEFTYILDNLIEKYPNYKIIIGGDYNAILSENHSSNESRRTDQNILDLINKRNLNYYPFPHLSWHLHYTINKQSKSIIDYISTDFPIASGEVLNANFISDHKMVKILLDLSCQRTPLLIRKKRNFQDPKNKKEVLAISKECVSQVKNLESDNDKWLFICDKLGDKFVEVNPPKLDPKIYKYNKQYKKLMLILDRNEHGYPCDKLLTTIGKTLEQVPKCLASVKEKIKNHIKWSHDKALNRKMKWWEQNYATNSKHLRKKIYKTSSPPYKLSIEGTEISDPNEVANVIKDKYQQNLNFRGRNHQIDITKFFKYKHPLIDNCNDKILGRITTEEKEWIIQNLKSTAPNELGLRQKTIKYMCKELQEEIFQIIENIITTGFTPESMQSVSILPIHKKNKDHSNPANYRPIALMDSGLKIATKLITKRLKEVLKGRLSLAQFGGEDGRETIHRVLSIYNMIAWAKKDKKPFYGLAVDIKKAYDSLPRIMLRDGLLFLGIDEITADGILEILGESTTKFVIPNGKSECFNVKDGLKQGDTFSPLAFKIALEPLLQFLEITYNGASVANYWNISTGAWIDDLNSFSNELPEIENSLHDIETYLHGYHMELDHSKTNLFSDKECSIKTLSGSTIKSNDSIIILGNNITNNTEEQKKYTTSIIEEVKRRTNSIGWNFPIQNIVKIINTDIVPYALYHLIPLANDHLEKQIDKFFRNFICERLRTKRKLALEWFYTHQDKGGLGLISVQEMSYSDLMCKVRKFLEQYDICLGSSTRFLCERIKQEHGFDILNDPIPTWYKPDPWIPQYLKRIIFMNKSSNIRLWHSSDQWHEKTLIPYGKFPKGLRQFLLYKDWNRLSMWVPDPKNLQVKLHNDIKHSNHVTQIRNILNSMDFGKIKDESKYYKYVGNNTSMSNLLNKATLIGTDGSCNNNIAGYGIVTDQNVSISSHTLGQGTSYNSEVQALHTVVRLLDNNTPRTIVIDAKSIYDQLFQFRKSRDPYVEEIRNYLKMKDQIKIMHVNSHTGKQDIYSRINELADRAAKKGADCNNILTNIPSNNWYIIINNVLYTQNTRQTMYKLLFQRLHKRTYTPKNLPPKNRKFTNIYPSIGIGFRTLNLIFKIRVNVMKTLENLNKISKTNLLCPCCSRETMQHIIFECKYYSDIRKEMFRNLYNISIYAKNNKKFSKRLLYLIKTKQDIHSLTGAKVGLGKKWDKVFTKEAYRSITKMWMKRNHFFMEELKLTWNEFEQQYDFNPNFIDLNKFKLYMKYPRP</sequence>
<dbReference type="Pfam" id="PF14529">
    <property type="entry name" value="Exo_endo_phos_2"/>
    <property type="match status" value="1"/>
</dbReference>
<feature type="region of interest" description="Disordered" evidence="1">
    <location>
        <begin position="1"/>
        <end position="23"/>
    </location>
</feature>
<dbReference type="RefSeq" id="XP_044557273.1">
    <property type="nucleotide sequence ID" value="XM_044713095.1"/>
</dbReference>
<dbReference type="VEuPathDB" id="AmoebaDB:FDP41_009164"/>
<evidence type="ECO:0008006" key="6">
    <source>
        <dbReference type="Google" id="ProtNLM"/>
    </source>
</evidence>
<organism evidence="4 5">
    <name type="scientific">Naegleria fowleri</name>
    <name type="common">Brain eating amoeba</name>
    <dbReference type="NCBI Taxonomy" id="5763"/>
    <lineage>
        <taxon>Eukaryota</taxon>
        <taxon>Discoba</taxon>
        <taxon>Heterolobosea</taxon>
        <taxon>Tetramitia</taxon>
        <taxon>Eutetramitia</taxon>
        <taxon>Vahlkampfiidae</taxon>
        <taxon>Naegleria</taxon>
    </lineage>
</organism>
<dbReference type="Proteomes" id="UP000444721">
    <property type="component" value="Unassembled WGS sequence"/>
</dbReference>
<evidence type="ECO:0000259" key="3">
    <source>
        <dbReference type="PROSITE" id="PS50879"/>
    </source>
</evidence>
<comment type="caution">
    <text evidence="4">The sequence shown here is derived from an EMBL/GenBank/DDBJ whole genome shotgun (WGS) entry which is preliminary data.</text>
</comment>
<dbReference type="InterPro" id="IPR036691">
    <property type="entry name" value="Endo/exonu/phosph_ase_sf"/>
</dbReference>
<dbReference type="PANTHER" id="PTHR19446">
    <property type="entry name" value="REVERSE TRANSCRIPTASES"/>
    <property type="match status" value="1"/>
</dbReference>
<keyword evidence="5" id="KW-1185">Reference proteome</keyword>
<evidence type="ECO:0000259" key="2">
    <source>
        <dbReference type="PROSITE" id="PS50878"/>
    </source>
</evidence>
<accession>A0A6A5BHQ1</accession>